<evidence type="ECO:0000256" key="2">
    <source>
        <dbReference type="ARBA" id="ARBA00009354"/>
    </source>
</evidence>
<evidence type="ECO:0000259" key="9">
    <source>
        <dbReference type="Pfam" id="PF18296"/>
    </source>
</evidence>
<feature type="domain" description="MID" evidence="9">
    <location>
        <begin position="1194"/>
        <end position="1428"/>
    </location>
</feature>
<evidence type="ECO:0000256" key="6">
    <source>
        <dbReference type="ARBA" id="ARBA00023163"/>
    </source>
</evidence>
<dbReference type="GO" id="GO:0016592">
    <property type="term" value="C:mediator complex"/>
    <property type="evidence" value="ECO:0007669"/>
    <property type="project" value="TreeGrafter"/>
</dbReference>
<evidence type="ECO:0000256" key="7">
    <source>
        <dbReference type="ARBA" id="ARBA00023242"/>
    </source>
</evidence>
<dbReference type="OrthoDB" id="103819at2759"/>
<dbReference type="OMA" id="ADSMACH"/>
<sequence length="2028" mass="218675">MLTNVFRLGFKQVSWFQLISVDGEDVASAGKWFDGELTNKALIAHIRLQREGYFTAWSISDFLGSKGGFLIKLWLFLPGRNETICGAVQNHLNGLKVVASGLWPASKECNDVTNALCDALRNRMERGLKSVGYMRFGDVFVKCRGSIPNETQLRRPLPACELAFIASEEGIFVHFLLHRKRVRCFSTDDIQTALRIQSDGCADEDNRQSVIVAPHGLCGKLVGCYSSDVIQMLHDSKIKGESVQNEILPQAGNYPDHQSSPVSGFHAEVSFEASSRLSNKSVLQGIQEGGNHRIAEYQIKRIFLYPPEAVVVPLVPAVPGKLFLKRCWLQECGGISWMEDELVSGPKPCINERLKHEMSKMPLGIRSPSGRSSSSSSSSSSEASSIDNSSSRSSSSDSDGEAGVPPGELDTDAESLIVKRKQMHGSSRSHMDIELKGVEDLTTLVKCGQSGGTAQGEVAALKGLKRTSSSGGENSNEGYRSLQNRADLSAPGTVLSPNVGLGTPRAASSQVGTPWNWTEDDQGLHVGIENDADILAEFGDFGDFFEDDGLGFGEPPGTADSQGMMFPLTDCLDGIGSPGSGCPDFSDPMLLPILDIPVLEGLEPESIPVKEVKPAGCVSIPQELTESAKTPDMASNNQIAALNTLPKEEAVLLLAPGYEPVSFPSRKERSFQSIFKSPYVPGAKKALPDITRSSEYYVYGATPPCSPARQVHDRKRDHYEMIFDKTVYAGKRLKKSGSYSNPFNNKLNITLQGTLERVSMERMTLTGKTVTGKQTSLIDLSANQLLPRRFSSMMLATEVNCILLQLVSLQVRDAHIVKHPSILPSGNMKELPLCSLSNASNYTVKMNVGIQQEKKRKDCIPSRITGDIEEEVIEEPRVSQIGVWHPVGAPKSQRGSNSISWNENTQSNSVATTLDAGAVTVLENSASFAKNNHWKELLDTLPLLIQQGSVLYDITLDGECGEGPLGWLSCQEQERLKSVCGPGSIHAGCGGMLSVSHFLDNAGVELLDPLTSEISAGSVATILQSDMRIAMATAFGDSVLDGPLSLGEWLKGRAFISDTCGADSGLSDSKEMAGTGLPGIVEPITPPQCTTGPAGLKISVHDIDSQPCDTHRNNNTWVMEGSSLSDDGCTRRYSQETGSIETDALVGSGRAGPTIMALPMPSLLVGYQDDWLKISSSTLHLWEKAPFEPYATAKPVIYHVICPRIESLLLASGEYMQQLSCVYDACMLGTHVAANTISGQSNLLPAAGKTSLTGFWTVDYPPQSSQQGQSDSPSALNNFVTGFGKDWNPQEFLKSLSKLCKTLPVSGINAPQREHETAPSLAYYIVCPSSDPNVVLQTMLVACQSLGHNIAIYDKQRKANISSRTSLGSAYIEDSTGNCDQGIIGFTTSRIVLQILTAETVLKPTSPISLDMDSLKEVAFSVYNKIRRISCPYRNSDFSVHNTQSNRSRNLTLQSSPAVSGMWKDFSMGRSTVTSTSLSGHDSLLESGPFRSNNWDAAWQQQGVSNEITTSNHVQQLHDNCKYLFEPLYILAEPGNLDHGVGVSASRFTGLDDASGSTLTGSSEATHGTIADSGADYDVTSGGSQKPMNFHCCYDWTEDWQWLVSVWTDARGELLDVHLFPAGINGHWDSKTLHGLFVQVLMHGCQLLTMANGTGSKTRALVVTRIGTFYEVECQEWQKAIITVGSGEVRKWPVQIWHQHLENNAVAGSSISLHAQDVSSLAERAILGGPSSPGSSSMFLSRNKPSNFGKTEMGGVPARKQAGGGLCHGQGDVSRGGFHCVQSISFVTVILDHTLQIVGLQDVGLQSATGIGSQNSVSSGWLNSSSASVLTALGSGVGVVRTLATSAASYIFVPAHGLRFISDSPLRSSTCNPSELPIPEQVVRKSGPAVTVASAFVVSKAVPSIRTELNKSTEEWPATLFVGLVGHMSSCVGLNPQSIGQNIPLGNDSIMKAKHTKPSSSDVGSAEMSEAHMVIESIAAELQALSWLSASPTFPFRRSALPFHCDILQRLRRLLQYAVNEMNELCNL</sequence>
<evidence type="ECO:0000256" key="1">
    <source>
        <dbReference type="ARBA" id="ARBA00004123"/>
    </source>
</evidence>
<gene>
    <name evidence="10" type="ORF">KP509_39G047500</name>
</gene>
<comment type="caution">
    <text evidence="10">The sequence shown here is derived from an EMBL/GenBank/DDBJ whole genome shotgun (WGS) entry which is preliminary data.</text>
</comment>
<proteinExistence type="inferred from homology"/>
<dbReference type="PANTHER" id="PTHR48249:SF3">
    <property type="entry name" value="MEDIATOR OF RNA POLYMERASE II TRANSCRIPTION SUBUNIT 13"/>
    <property type="match status" value="1"/>
</dbReference>
<dbReference type="InterPro" id="IPR051139">
    <property type="entry name" value="Mediator_complx_sub13"/>
</dbReference>
<reference evidence="10" key="1">
    <citation type="submission" date="2021-08" db="EMBL/GenBank/DDBJ databases">
        <title>WGS assembly of Ceratopteris richardii.</title>
        <authorList>
            <person name="Marchant D.B."/>
            <person name="Chen G."/>
            <person name="Jenkins J."/>
            <person name="Shu S."/>
            <person name="Leebens-Mack J."/>
            <person name="Grimwood J."/>
            <person name="Schmutz J."/>
            <person name="Soltis P."/>
            <person name="Soltis D."/>
            <person name="Chen Z.-H."/>
        </authorList>
    </citation>
    <scope>NUCLEOTIDE SEQUENCE</scope>
    <source>
        <strain evidence="10">Whitten #5841</strain>
        <tissue evidence="10">Leaf</tissue>
    </source>
</reference>
<dbReference type="GO" id="GO:0003713">
    <property type="term" value="F:transcription coactivator activity"/>
    <property type="evidence" value="ECO:0007669"/>
    <property type="project" value="TreeGrafter"/>
</dbReference>
<evidence type="ECO:0000256" key="8">
    <source>
        <dbReference type="SAM" id="MobiDB-lite"/>
    </source>
</evidence>
<organism evidence="10 11">
    <name type="scientific">Ceratopteris richardii</name>
    <name type="common">Triangle waterfern</name>
    <dbReference type="NCBI Taxonomy" id="49495"/>
    <lineage>
        <taxon>Eukaryota</taxon>
        <taxon>Viridiplantae</taxon>
        <taxon>Streptophyta</taxon>
        <taxon>Embryophyta</taxon>
        <taxon>Tracheophyta</taxon>
        <taxon>Polypodiopsida</taxon>
        <taxon>Polypodiidae</taxon>
        <taxon>Polypodiales</taxon>
        <taxon>Pteridineae</taxon>
        <taxon>Pteridaceae</taxon>
        <taxon>Parkerioideae</taxon>
        <taxon>Ceratopteris</taxon>
    </lineage>
</organism>
<dbReference type="EMBL" id="CM035444">
    <property type="protein sequence ID" value="KAH7277368.1"/>
    <property type="molecule type" value="Genomic_DNA"/>
</dbReference>
<evidence type="ECO:0000313" key="10">
    <source>
        <dbReference type="EMBL" id="KAH7277368.1"/>
    </source>
</evidence>
<evidence type="ECO:0000256" key="4">
    <source>
        <dbReference type="ARBA" id="ARBA00022491"/>
    </source>
</evidence>
<keyword evidence="6" id="KW-0804">Transcription</keyword>
<accession>A0A8T2Q122</accession>
<feature type="region of interest" description="Disordered" evidence="8">
    <location>
        <begin position="360"/>
        <end position="411"/>
    </location>
</feature>
<feature type="compositionally biased region" description="Low complexity" evidence="8">
    <location>
        <begin position="366"/>
        <end position="397"/>
    </location>
</feature>
<keyword evidence="11" id="KW-1185">Reference proteome</keyword>
<comment type="subcellular location">
    <subcellularLocation>
        <location evidence="1">Nucleus</location>
    </subcellularLocation>
</comment>
<keyword evidence="7" id="KW-0539">Nucleus</keyword>
<comment type="similarity">
    <text evidence="2">Belongs to the Mediator complex subunit 13 family.</text>
</comment>
<keyword evidence="5" id="KW-0805">Transcription regulation</keyword>
<name>A0A8T2Q122_CERRI</name>
<evidence type="ECO:0000256" key="5">
    <source>
        <dbReference type="ARBA" id="ARBA00023015"/>
    </source>
</evidence>
<dbReference type="InterPro" id="IPR041285">
    <property type="entry name" value="MID_MedPIWI"/>
</dbReference>
<dbReference type="GO" id="GO:0045944">
    <property type="term" value="P:positive regulation of transcription by RNA polymerase II"/>
    <property type="evidence" value="ECO:0007669"/>
    <property type="project" value="TreeGrafter"/>
</dbReference>
<keyword evidence="4" id="KW-0678">Repressor</keyword>
<evidence type="ECO:0000313" key="11">
    <source>
        <dbReference type="Proteomes" id="UP000825935"/>
    </source>
</evidence>
<evidence type="ECO:0000256" key="3">
    <source>
        <dbReference type="ARBA" id="ARBA00019618"/>
    </source>
</evidence>
<protein>
    <recommendedName>
        <fullName evidence="3">Mediator of RNA polymerase II transcription subunit 13</fullName>
    </recommendedName>
</protein>
<dbReference type="Proteomes" id="UP000825935">
    <property type="component" value="Chromosome 39"/>
</dbReference>
<dbReference type="PANTHER" id="PTHR48249">
    <property type="entry name" value="MEDIATOR OF RNA POLYMERASE II TRANSCRIPTION SUBUNIT 13"/>
    <property type="match status" value="1"/>
</dbReference>
<dbReference type="Pfam" id="PF18296">
    <property type="entry name" value="MID_MedPIWI"/>
    <property type="match status" value="1"/>
</dbReference>